<dbReference type="Gene3D" id="3.90.1200.10">
    <property type="match status" value="1"/>
</dbReference>
<dbReference type="RefSeq" id="WP_092169933.1">
    <property type="nucleotide sequence ID" value="NZ_FNZH01000001.1"/>
</dbReference>
<dbReference type="GO" id="GO:0016301">
    <property type="term" value="F:kinase activity"/>
    <property type="evidence" value="ECO:0007669"/>
    <property type="project" value="UniProtKB-KW"/>
</dbReference>
<accession>A0A1H6UY21</accession>
<comment type="similarity">
    <text evidence="1">Belongs to the methylthioribose kinase family.</text>
</comment>
<dbReference type="SUPFAM" id="SSF56112">
    <property type="entry name" value="Protein kinase-like (PK-like)"/>
    <property type="match status" value="1"/>
</dbReference>
<dbReference type="OrthoDB" id="9777791at2"/>
<keyword evidence="5" id="KW-0067">ATP-binding</keyword>
<dbReference type="AlphaFoldDB" id="A0A1H6UY21"/>
<evidence type="ECO:0000256" key="5">
    <source>
        <dbReference type="ARBA" id="ARBA00022840"/>
    </source>
</evidence>
<organism evidence="7 8">
    <name type="scientific">Cyclobacterium xiamenense</name>
    <dbReference type="NCBI Taxonomy" id="1297121"/>
    <lineage>
        <taxon>Bacteria</taxon>
        <taxon>Pseudomonadati</taxon>
        <taxon>Bacteroidota</taxon>
        <taxon>Cytophagia</taxon>
        <taxon>Cytophagales</taxon>
        <taxon>Cyclobacteriaceae</taxon>
        <taxon>Cyclobacterium</taxon>
    </lineage>
</organism>
<feature type="domain" description="Aminoglycoside phosphotransferase" evidence="6">
    <location>
        <begin position="36"/>
        <end position="257"/>
    </location>
</feature>
<keyword evidence="3" id="KW-0547">Nucleotide-binding</keyword>
<reference evidence="8" key="1">
    <citation type="submission" date="2016-10" db="EMBL/GenBank/DDBJ databases">
        <authorList>
            <person name="Varghese N."/>
            <person name="Submissions S."/>
        </authorList>
    </citation>
    <scope>NUCLEOTIDE SEQUENCE [LARGE SCALE GENOMIC DNA]</scope>
    <source>
        <strain evidence="8">IBRC-M 10761</strain>
    </source>
</reference>
<dbReference type="Gene3D" id="3.30.200.20">
    <property type="entry name" value="Phosphorylase Kinase, domain 1"/>
    <property type="match status" value="1"/>
</dbReference>
<dbReference type="Pfam" id="PF01636">
    <property type="entry name" value="APH"/>
    <property type="match status" value="1"/>
</dbReference>
<evidence type="ECO:0000256" key="4">
    <source>
        <dbReference type="ARBA" id="ARBA00022777"/>
    </source>
</evidence>
<keyword evidence="2" id="KW-0808">Transferase</keyword>
<protein>
    <submittedName>
        <fullName evidence="7">5-methylthioribose kinase</fullName>
    </submittedName>
</protein>
<keyword evidence="4 7" id="KW-0418">Kinase</keyword>
<dbReference type="InterPro" id="IPR011009">
    <property type="entry name" value="Kinase-like_dom_sf"/>
</dbReference>
<evidence type="ECO:0000256" key="1">
    <source>
        <dbReference type="ARBA" id="ARBA00010165"/>
    </source>
</evidence>
<keyword evidence="8" id="KW-1185">Reference proteome</keyword>
<evidence type="ECO:0000256" key="3">
    <source>
        <dbReference type="ARBA" id="ARBA00022741"/>
    </source>
</evidence>
<gene>
    <name evidence="7" type="ORF">SAMN05192553_101907</name>
</gene>
<sequence length="323" mass="36521">MLLRAPLTQDHIDYLRKRGFLHPDESVRSSGKAGEGNMNVTLAVATDKRTIILKQSRPFVAKYPQVPAPPERTGIEYQYYQCLASQTDLAGYSPRIIAFDPDSWLLAMEFVEQGADYLKIYQQPDQFTEALAEDLLNYLKALHQLEVKAFPENQAMRALNHQHIFVLPFQEENGFDLDGIQPGLQPLSRMIKTDPALIAKVMQLGERYLSPGRQLIHGDFYPGSWLSSPGGLKIIDTEFAFLGDPEFDLAVMLAHLHLARVPENRLKSLLESYPLDEALLAAFTGIEILRRLFGLAQLPLDLSLEEKEIYAHHAIQLILHDAF</sequence>
<evidence type="ECO:0000259" key="6">
    <source>
        <dbReference type="Pfam" id="PF01636"/>
    </source>
</evidence>
<evidence type="ECO:0000313" key="7">
    <source>
        <dbReference type="EMBL" id="SEI93250.1"/>
    </source>
</evidence>
<dbReference type="GO" id="GO:0005524">
    <property type="term" value="F:ATP binding"/>
    <property type="evidence" value="ECO:0007669"/>
    <property type="project" value="UniProtKB-KW"/>
</dbReference>
<dbReference type="Proteomes" id="UP000199403">
    <property type="component" value="Unassembled WGS sequence"/>
</dbReference>
<dbReference type="STRING" id="1416801.SAMN05192553_101907"/>
<dbReference type="EMBL" id="FNZH01000001">
    <property type="protein sequence ID" value="SEI93250.1"/>
    <property type="molecule type" value="Genomic_DNA"/>
</dbReference>
<dbReference type="InterPro" id="IPR002575">
    <property type="entry name" value="Aminoglycoside_PTrfase"/>
</dbReference>
<evidence type="ECO:0000313" key="8">
    <source>
        <dbReference type="Proteomes" id="UP000199403"/>
    </source>
</evidence>
<name>A0A1H6UY21_9BACT</name>
<evidence type="ECO:0000256" key="2">
    <source>
        <dbReference type="ARBA" id="ARBA00022679"/>
    </source>
</evidence>
<proteinExistence type="inferred from homology"/>
<dbReference type="PANTHER" id="PTHR34273:SF2">
    <property type="entry name" value="METHYLTHIORIBOSE KINASE"/>
    <property type="match status" value="1"/>
</dbReference>
<dbReference type="PANTHER" id="PTHR34273">
    <property type="entry name" value="METHYLTHIORIBOSE KINASE"/>
    <property type="match status" value="1"/>
</dbReference>